<protein>
    <submittedName>
        <fullName evidence="3">Protein masquerade</fullName>
    </submittedName>
</protein>
<feature type="signal peptide" evidence="2">
    <location>
        <begin position="1"/>
        <end position="39"/>
    </location>
</feature>
<evidence type="ECO:0000313" key="4">
    <source>
        <dbReference type="Proteomes" id="UP001219518"/>
    </source>
</evidence>
<dbReference type="InterPro" id="IPR009003">
    <property type="entry name" value="Peptidase_S1_PA"/>
</dbReference>
<dbReference type="SUPFAM" id="SSF50494">
    <property type="entry name" value="Trypsin-like serine proteases"/>
    <property type="match status" value="1"/>
</dbReference>
<feature type="chain" id="PRO_5042151736" evidence="2">
    <location>
        <begin position="40"/>
        <end position="468"/>
    </location>
</feature>
<sequence>MGGHPGPRRAVLTGTWCTAGGLLLAALALELLSPPPSAALPIVDPGLFVILGVRTCGGGGGYCLLGSDCTLDRDFAADDAGGHCEGLRAAFTPAAHFSCCKYVERSNATLPGEPADTTATEDPGAATTTVAAADDAENVIETEVLVKQPAASDPPAPASDPPALPAVPAGPASGQTIVAVSEVYKVKGAPDEPEEDEVAEVVAAPAPTKEAVLETPACLTPGGDVNPCWRSSFQDASGATLCSGTLLGVDAAVTTAVCAARIMEAGPTVVLRVDGLSLPVRDIVVHRDYRAAPADPNDIAMIRLFLAGAAGGAAPGGGPGPASAVGAPSPSCIACLPPPAAPNTATGLDGRTCYALAARLNGLGVETSAVCSGRVAASTAGQGLGPNVKLHGCEVATVKAAQEAGEQPEQAQAQAAQAVRAREGAAMLCGGALAGLASTTTGAYSDLRRHTAWITRTLASTRGSAFLV</sequence>
<dbReference type="Proteomes" id="UP001219518">
    <property type="component" value="Unassembled WGS sequence"/>
</dbReference>
<keyword evidence="4" id="KW-1185">Reference proteome</keyword>
<evidence type="ECO:0000256" key="1">
    <source>
        <dbReference type="SAM" id="MobiDB-lite"/>
    </source>
</evidence>
<evidence type="ECO:0000256" key="2">
    <source>
        <dbReference type="SAM" id="SignalP"/>
    </source>
</evidence>
<name>A0AAE1L8T9_9NEOP</name>
<organism evidence="3 4">
    <name type="scientific">Frankliniella fusca</name>
    <dbReference type="NCBI Taxonomy" id="407009"/>
    <lineage>
        <taxon>Eukaryota</taxon>
        <taxon>Metazoa</taxon>
        <taxon>Ecdysozoa</taxon>
        <taxon>Arthropoda</taxon>
        <taxon>Hexapoda</taxon>
        <taxon>Insecta</taxon>
        <taxon>Pterygota</taxon>
        <taxon>Neoptera</taxon>
        <taxon>Paraneoptera</taxon>
        <taxon>Thysanoptera</taxon>
        <taxon>Terebrantia</taxon>
        <taxon>Thripoidea</taxon>
        <taxon>Thripidae</taxon>
        <taxon>Frankliniella</taxon>
    </lineage>
</organism>
<dbReference type="InterPro" id="IPR043504">
    <property type="entry name" value="Peptidase_S1_PA_chymotrypsin"/>
</dbReference>
<dbReference type="EMBL" id="JAHWGI010000184">
    <property type="protein sequence ID" value="KAK3910698.1"/>
    <property type="molecule type" value="Genomic_DNA"/>
</dbReference>
<reference evidence="3" key="2">
    <citation type="journal article" date="2023" name="BMC Genomics">
        <title>Pest status, molecular evolution, and epigenetic factors derived from the genome assembly of Frankliniella fusca, a thysanopteran phytovirus vector.</title>
        <authorList>
            <person name="Catto M.A."/>
            <person name="Labadie P.E."/>
            <person name="Jacobson A.L."/>
            <person name="Kennedy G.G."/>
            <person name="Srinivasan R."/>
            <person name="Hunt B.G."/>
        </authorList>
    </citation>
    <scope>NUCLEOTIDE SEQUENCE</scope>
    <source>
        <strain evidence="3">PL_HMW_Pooled</strain>
    </source>
</reference>
<gene>
    <name evidence="3" type="ORF">KUF71_020512</name>
</gene>
<feature type="region of interest" description="Disordered" evidence="1">
    <location>
        <begin position="148"/>
        <end position="170"/>
    </location>
</feature>
<feature type="compositionally biased region" description="Pro residues" evidence="1">
    <location>
        <begin position="152"/>
        <end position="165"/>
    </location>
</feature>
<keyword evidence="2" id="KW-0732">Signal</keyword>
<evidence type="ECO:0000313" key="3">
    <source>
        <dbReference type="EMBL" id="KAK3910698.1"/>
    </source>
</evidence>
<dbReference type="AlphaFoldDB" id="A0AAE1L8T9"/>
<comment type="caution">
    <text evidence="3">The sequence shown here is derived from an EMBL/GenBank/DDBJ whole genome shotgun (WGS) entry which is preliminary data.</text>
</comment>
<dbReference type="Gene3D" id="2.40.10.10">
    <property type="entry name" value="Trypsin-like serine proteases"/>
    <property type="match status" value="1"/>
</dbReference>
<reference evidence="3" key="1">
    <citation type="submission" date="2021-07" db="EMBL/GenBank/DDBJ databases">
        <authorList>
            <person name="Catto M.A."/>
            <person name="Jacobson A."/>
            <person name="Kennedy G."/>
            <person name="Labadie P."/>
            <person name="Hunt B.G."/>
            <person name="Srinivasan R."/>
        </authorList>
    </citation>
    <scope>NUCLEOTIDE SEQUENCE</scope>
    <source>
        <strain evidence="3">PL_HMW_Pooled</strain>
        <tissue evidence="3">Head</tissue>
    </source>
</reference>
<accession>A0AAE1L8T9</accession>
<proteinExistence type="predicted"/>